<evidence type="ECO:0000256" key="4">
    <source>
        <dbReference type="ARBA" id="ARBA00022827"/>
    </source>
</evidence>
<feature type="non-terminal residue" evidence="9">
    <location>
        <position position="1"/>
    </location>
</feature>
<dbReference type="GO" id="GO:0003995">
    <property type="term" value="F:acyl-CoA dehydrogenase activity"/>
    <property type="evidence" value="ECO:0007669"/>
    <property type="project" value="TreeGrafter"/>
</dbReference>
<dbReference type="Pfam" id="PF02770">
    <property type="entry name" value="Acyl-CoA_dh_M"/>
    <property type="match status" value="1"/>
</dbReference>
<evidence type="ECO:0000313" key="10">
    <source>
        <dbReference type="Proteomes" id="UP000243876"/>
    </source>
</evidence>
<dbReference type="Gene3D" id="2.40.110.10">
    <property type="entry name" value="Butyryl-CoA Dehydrogenase, subunit A, domain 2"/>
    <property type="match status" value="2"/>
</dbReference>
<evidence type="ECO:0000256" key="1">
    <source>
        <dbReference type="ARBA" id="ARBA00001974"/>
    </source>
</evidence>
<gene>
    <name evidence="9" type="primary">SPOSA6832_01160</name>
</gene>
<evidence type="ECO:0000259" key="7">
    <source>
        <dbReference type="Pfam" id="PF00441"/>
    </source>
</evidence>
<dbReference type="InterPro" id="IPR036250">
    <property type="entry name" value="AcylCo_DH-like_C"/>
</dbReference>
<dbReference type="InterPro" id="IPR046373">
    <property type="entry name" value="Acyl-CoA_Oxase/DH_mid-dom_sf"/>
</dbReference>
<dbReference type="Proteomes" id="UP000243876">
    <property type="component" value="Unassembled WGS sequence"/>
</dbReference>
<dbReference type="SUPFAM" id="SSF56645">
    <property type="entry name" value="Acyl-CoA dehydrogenase NM domain-like"/>
    <property type="match status" value="1"/>
</dbReference>
<dbReference type="InterPro" id="IPR037069">
    <property type="entry name" value="AcylCoA_DH/ox_N_sf"/>
</dbReference>
<comment type="similarity">
    <text evidence="2 6">Belongs to the acyl-CoA dehydrogenase family.</text>
</comment>
<reference evidence="10" key="1">
    <citation type="submission" date="2015-02" db="EMBL/GenBank/DDBJ databases">
        <authorList>
            <person name="Gon?alves P."/>
        </authorList>
    </citation>
    <scope>NUCLEOTIDE SEQUENCE [LARGE SCALE GENOMIC DNA]</scope>
</reference>
<feature type="domain" description="Acyl-CoA dehydrogenase/oxidase C-terminal" evidence="7">
    <location>
        <begin position="321"/>
        <end position="501"/>
    </location>
</feature>
<dbReference type="PANTHER" id="PTHR48083">
    <property type="entry name" value="MEDIUM-CHAIN SPECIFIC ACYL-COA DEHYDROGENASE, MITOCHONDRIAL-RELATED"/>
    <property type="match status" value="1"/>
</dbReference>
<accession>A0A0D6EJ26</accession>
<evidence type="ECO:0000256" key="2">
    <source>
        <dbReference type="ARBA" id="ARBA00009347"/>
    </source>
</evidence>
<organism evidence="9 10">
    <name type="scientific">Sporidiobolus salmonicolor</name>
    <name type="common">Yeast-like fungus</name>
    <name type="synonym">Sporobolomyces salmonicolor</name>
    <dbReference type="NCBI Taxonomy" id="5005"/>
    <lineage>
        <taxon>Eukaryota</taxon>
        <taxon>Fungi</taxon>
        <taxon>Dikarya</taxon>
        <taxon>Basidiomycota</taxon>
        <taxon>Pucciniomycotina</taxon>
        <taxon>Microbotryomycetes</taxon>
        <taxon>Sporidiobolales</taxon>
        <taxon>Sporidiobolaceae</taxon>
        <taxon>Sporobolomyces</taxon>
    </lineage>
</organism>
<dbReference type="InterPro" id="IPR006091">
    <property type="entry name" value="Acyl-CoA_Oxase/DH_mid-dom"/>
</dbReference>
<dbReference type="InterPro" id="IPR050741">
    <property type="entry name" value="Acyl-CoA_dehydrogenase"/>
</dbReference>
<dbReference type="Gene3D" id="1.20.140.10">
    <property type="entry name" value="Butyryl-CoA Dehydrogenase, subunit A, domain 3"/>
    <property type="match status" value="1"/>
</dbReference>
<evidence type="ECO:0000313" key="9">
    <source>
        <dbReference type="EMBL" id="CEQ39625.1"/>
    </source>
</evidence>
<dbReference type="SUPFAM" id="SSF47203">
    <property type="entry name" value="Acyl-CoA dehydrogenase C-terminal domain-like"/>
    <property type="match status" value="1"/>
</dbReference>
<dbReference type="Gene3D" id="1.10.540.10">
    <property type="entry name" value="Acyl-CoA dehydrogenase/oxidase, N-terminal domain"/>
    <property type="match status" value="1"/>
</dbReference>
<keyword evidence="10" id="KW-1185">Reference proteome</keyword>
<dbReference type="InterPro" id="IPR009100">
    <property type="entry name" value="AcylCoA_DH/oxidase_NM_dom_sf"/>
</dbReference>
<dbReference type="AlphaFoldDB" id="A0A0D6EJ26"/>
<dbReference type="InterPro" id="IPR009075">
    <property type="entry name" value="AcylCo_DH/oxidase_C"/>
</dbReference>
<dbReference type="Pfam" id="PF00441">
    <property type="entry name" value="Acyl-CoA_dh_1"/>
    <property type="match status" value="1"/>
</dbReference>
<comment type="cofactor">
    <cofactor evidence="1 6">
        <name>FAD</name>
        <dbReference type="ChEBI" id="CHEBI:57692"/>
    </cofactor>
</comment>
<evidence type="ECO:0000256" key="3">
    <source>
        <dbReference type="ARBA" id="ARBA00022630"/>
    </source>
</evidence>
<keyword evidence="4 6" id="KW-0274">FAD</keyword>
<feature type="domain" description="Acyl-CoA oxidase/dehydrogenase middle" evidence="8">
    <location>
        <begin position="177"/>
        <end position="260"/>
    </location>
</feature>
<proteinExistence type="inferred from homology"/>
<evidence type="ECO:0000256" key="5">
    <source>
        <dbReference type="ARBA" id="ARBA00023002"/>
    </source>
</evidence>
<dbReference type="EMBL" id="CENE01000003">
    <property type="protein sequence ID" value="CEQ39625.1"/>
    <property type="molecule type" value="Genomic_DNA"/>
</dbReference>
<keyword evidence="3 6" id="KW-0285">Flavoprotein</keyword>
<name>A0A0D6EJ26_SPOSA</name>
<protein>
    <submittedName>
        <fullName evidence="9">SPOSA6832_01160-mRNA-1:cds</fullName>
    </submittedName>
</protein>
<evidence type="ECO:0000259" key="8">
    <source>
        <dbReference type="Pfam" id="PF02770"/>
    </source>
</evidence>
<sequence>MDSHPVVAYIGQSAWNLIHDKFSDHAKKTLTTLITFVEEECLPAEALFHAQVSTDPSKRWASYPPIIEKLKSRAKALGLWNIWLSKDHYAAQGGFLTNLEYAVCAEIMGRAIRVAPEACNASAPDTGNMGAYSSRGRDLPNAMEHETAILEVLARYGSPAQQEKWLKPLLEGKTRSSFAMTEKGIASSDATNIRTSITLDPKTDEIVINGHKWWISGAGDPRNAVHLVLGKSDAGAAKHNQQSIVIVPSNAKGVKLVRPMQVVRRPSQLSASPTFRLLSCNRSQLTLYLAQFGYDDAPEGHYEVLYENVRVPKENLILGWGRGFEIIQGRLGPGRIHHCMRSLGIASRALDLALIRATDPNKTTFGKQLYQHGTVIKDLAESRIELDQARLLVLGAALMIDTHPQRAKGAMREIGMSKASAEQIIVPTVVNRIIDRAMQLHGAEGISRTSLSRLLPSPVTDIYATNLPPSEDTPLAAMWAGVRTLRYADGPDETHSAALGKTELKRVPEVRARHERMKKREETLMKGEKVKAHL</sequence>
<evidence type="ECO:0000256" key="6">
    <source>
        <dbReference type="RuleBase" id="RU362125"/>
    </source>
</evidence>
<dbReference type="PANTHER" id="PTHR48083:SF13">
    <property type="entry name" value="ACYL-COA DEHYDROGENASE FAMILY MEMBER 11"/>
    <property type="match status" value="1"/>
</dbReference>
<keyword evidence="5 6" id="KW-0560">Oxidoreductase</keyword>
<dbReference type="GO" id="GO:0033539">
    <property type="term" value="P:fatty acid beta-oxidation using acyl-CoA dehydrogenase"/>
    <property type="evidence" value="ECO:0007669"/>
    <property type="project" value="TreeGrafter"/>
</dbReference>
<dbReference type="OrthoDB" id="434771at2759"/>
<dbReference type="GO" id="GO:0005737">
    <property type="term" value="C:cytoplasm"/>
    <property type="evidence" value="ECO:0007669"/>
    <property type="project" value="TreeGrafter"/>
</dbReference>
<dbReference type="GO" id="GO:0050660">
    <property type="term" value="F:flavin adenine dinucleotide binding"/>
    <property type="evidence" value="ECO:0007669"/>
    <property type="project" value="InterPro"/>
</dbReference>